<dbReference type="InterPro" id="IPR019180">
    <property type="entry name" value="Oxidoreductase-like_N"/>
</dbReference>
<accession>A7TTC2</accession>
<dbReference type="InterPro" id="IPR039251">
    <property type="entry name" value="OXLD1"/>
</dbReference>
<dbReference type="InParanoid" id="A7TTC2"/>
<protein>
    <recommendedName>
        <fullName evidence="1">Oxidoreductase-like domain-containing protein</fullName>
    </recommendedName>
</protein>
<dbReference type="GeneID" id="5542481"/>
<dbReference type="HOGENOM" id="CLU_062297_1_0_1"/>
<dbReference type="KEGG" id="vpo:Kpol_242p2"/>
<dbReference type="OMA" id="CVWEIYN"/>
<dbReference type="eggNOG" id="KOG4690">
    <property type="taxonomic scope" value="Eukaryota"/>
</dbReference>
<feature type="domain" description="Oxidoreductase-like" evidence="1">
    <location>
        <begin position="76"/>
        <end position="120"/>
    </location>
</feature>
<dbReference type="PANTHER" id="PTHR21193:SF3">
    <property type="entry name" value="OXIDOREDUCTASE-LIKE DOMAIN-CONTAINING PROTEIN 1"/>
    <property type="match status" value="1"/>
</dbReference>
<sequence length="245" mass="28307">MSMIRNFKYDRSIQKLGQLCNRRSFSVSFGRFMIFEGNSSEIQGTAEERMTKVFGGRLKGEAPVSTSRMLTGGYKVIAGIKVPSKPVAPDNCCMSGCVNCVWELYNDDVRFWRGKRKEAVKKITGTNEIWPTNWDPPLALLEMRNLPELLRKEKSSQLQDSLKSNVNTESLFPKRQSPLPASVLAAKKRHQLERLHSKEKKLYLEQDDGWNDIPVYIKVFSEFERQNKLKKQKKKLENLKQEITM</sequence>
<dbReference type="AlphaFoldDB" id="A7TTC2"/>
<dbReference type="FunCoup" id="A7TTC2">
    <property type="interactions" value="59"/>
</dbReference>
<name>A7TTC2_VANPO</name>
<dbReference type="GO" id="GO:0005739">
    <property type="term" value="C:mitochondrion"/>
    <property type="evidence" value="ECO:0007669"/>
    <property type="project" value="TreeGrafter"/>
</dbReference>
<dbReference type="RefSeq" id="XP_001642337.1">
    <property type="nucleotide sequence ID" value="XM_001642287.1"/>
</dbReference>
<dbReference type="EMBL" id="DS480559">
    <property type="protein sequence ID" value="EDO14479.1"/>
    <property type="molecule type" value="Genomic_DNA"/>
</dbReference>
<dbReference type="Proteomes" id="UP000000267">
    <property type="component" value="Unassembled WGS sequence"/>
</dbReference>
<dbReference type="PhylomeDB" id="A7TTC2"/>
<dbReference type="OrthoDB" id="10064411at2759"/>
<evidence type="ECO:0000313" key="3">
    <source>
        <dbReference type="Proteomes" id="UP000000267"/>
    </source>
</evidence>
<dbReference type="Pfam" id="PF09791">
    <property type="entry name" value="Oxidored-like"/>
    <property type="match status" value="1"/>
</dbReference>
<dbReference type="PANTHER" id="PTHR21193">
    <property type="entry name" value="OXIDOREDUCTASE-LIKE DOMAIN-CONTAINING PROTEIN 1"/>
    <property type="match status" value="1"/>
</dbReference>
<evidence type="ECO:0000259" key="1">
    <source>
        <dbReference type="Pfam" id="PF09791"/>
    </source>
</evidence>
<evidence type="ECO:0000313" key="2">
    <source>
        <dbReference type="EMBL" id="EDO14479.1"/>
    </source>
</evidence>
<gene>
    <name evidence="2" type="ORF">Kpol_242p2</name>
</gene>
<reference evidence="2 3" key="1">
    <citation type="journal article" date="2007" name="Proc. Natl. Acad. Sci. U.S.A.">
        <title>Independent sorting-out of thousands of duplicated gene pairs in two yeast species descended from a whole-genome duplication.</title>
        <authorList>
            <person name="Scannell D.R."/>
            <person name="Frank A.C."/>
            <person name="Conant G.C."/>
            <person name="Byrne K.P."/>
            <person name="Woolfit M."/>
            <person name="Wolfe K.H."/>
        </authorList>
    </citation>
    <scope>NUCLEOTIDE SEQUENCE [LARGE SCALE GENOMIC DNA]</scope>
    <source>
        <strain evidence="3">ATCC 22028 / DSM 70294 / BCRC 21397 / CBS 2163 / NBRC 10782 / NRRL Y-8283 / UCD 57-17</strain>
    </source>
</reference>
<organism evidence="3">
    <name type="scientific">Vanderwaltozyma polyspora (strain ATCC 22028 / DSM 70294 / BCRC 21397 / CBS 2163 / NBRC 10782 / NRRL Y-8283 / UCD 57-17)</name>
    <name type="common">Kluyveromyces polysporus</name>
    <dbReference type="NCBI Taxonomy" id="436907"/>
    <lineage>
        <taxon>Eukaryota</taxon>
        <taxon>Fungi</taxon>
        <taxon>Dikarya</taxon>
        <taxon>Ascomycota</taxon>
        <taxon>Saccharomycotina</taxon>
        <taxon>Saccharomycetes</taxon>
        <taxon>Saccharomycetales</taxon>
        <taxon>Saccharomycetaceae</taxon>
        <taxon>Vanderwaltozyma</taxon>
    </lineage>
</organism>
<proteinExistence type="predicted"/>
<dbReference type="STRING" id="436907.A7TTC2"/>
<keyword evidence="3" id="KW-1185">Reference proteome</keyword>